<keyword evidence="2" id="KW-1133">Transmembrane helix</keyword>
<keyword evidence="4" id="KW-1185">Reference proteome</keyword>
<dbReference type="EMBL" id="FOCI01000007">
    <property type="protein sequence ID" value="SEM99990.1"/>
    <property type="molecule type" value="Genomic_DNA"/>
</dbReference>
<sequence length="51" mass="5467">MTLDIFLASMAAVGLAALLITVLTRKGLSGDRPHGQPVRYRTDGTGDTRRP</sequence>
<organism evidence="3 4">
    <name type="scientific">Loktanella fryxellensis</name>
    <dbReference type="NCBI Taxonomy" id="245187"/>
    <lineage>
        <taxon>Bacteria</taxon>
        <taxon>Pseudomonadati</taxon>
        <taxon>Pseudomonadota</taxon>
        <taxon>Alphaproteobacteria</taxon>
        <taxon>Rhodobacterales</taxon>
        <taxon>Roseobacteraceae</taxon>
        <taxon>Loktanella</taxon>
    </lineage>
</organism>
<evidence type="ECO:0000256" key="1">
    <source>
        <dbReference type="SAM" id="MobiDB-lite"/>
    </source>
</evidence>
<reference evidence="3 4" key="1">
    <citation type="submission" date="2016-10" db="EMBL/GenBank/DDBJ databases">
        <authorList>
            <person name="de Groot N.N."/>
        </authorList>
    </citation>
    <scope>NUCLEOTIDE SEQUENCE [LARGE SCALE GENOMIC DNA]</scope>
    <source>
        <strain evidence="3 4">DSM 16213</strain>
    </source>
</reference>
<accession>A0A1H8CYE2</accession>
<dbReference type="STRING" id="245187.SAMN04488003_107160"/>
<feature type="region of interest" description="Disordered" evidence="1">
    <location>
        <begin position="27"/>
        <end position="51"/>
    </location>
</feature>
<proteinExistence type="predicted"/>
<dbReference type="RefSeq" id="WP_177174604.1">
    <property type="nucleotide sequence ID" value="NZ_FOCI01000007.1"/>
</dbReference>
<keyword evidence="2" id="KW-0472">Membrane</keyword>
<name>A0A1H8CYE2_9RHOB</name>
<evidence type="ECO:0000313" key="4">
    <source>
        <dbReference type="Proteomes" id="UP000199585"/>
    </source>
</evidence>
<dbReference type="Proteomes" id="UP000199585">
    <property type="component" value="Unassembled WGS sequence"/>
</dbReference>
<evidence type="ECO:0000313" key="3">
    <source>
        <dbReference type="EMBL" id="SEM99990.1"/>
    </source>
</evidence>
<dbReference type="AlphaFoldDB" id="A0A1H8CYE2"/>
<protein>
    <submittedName>
        <fullName evidence="3">Uncharacterized protein</fullName>
    </submittedName>
</protein>
<evidence type="ECO:0000256" key="2">
    <source>
        <dbReference type="SAM" id="Phobius"/>
    </source>
</evidence>
<feature type="compositionally biased region" description="Basic and acidic residues" evidence="1">
    <location>
        <begin position="28"/>
        <end position="51"/>
    </location>
</feature>
<keyword evidence="2" id="KW-0812">Transmembrane</keyword>
<gene>
    <name evidence="3" type="ORF">SAMN04488003_107160</name>
</gene>
<feature type="transmembrane region" description="Helical" evidence="2">
    <location>
        <begin position="6"/>
        <end position="24"/>
    </location>
</feature>